<comment type="caution">
    <text evidence="1">The sequence shown here is derived from an EMBL/GenBank/DDBJ whole genome shotgun (WGS) entry which is preliminary data.</text>
</comment>
<feature type="non-terminal residue" evidence="1">
    <location>
        <position position="47"/>
    </location>
</feature>
<accession>X1R9C1</accession>
<proteinExistence type="predicted"/>
<reference evidence="1" key="1">
    <citation type="journal article" date="2014" name="Front. Microbiol.">
        <title>High frequency of phylogenetically diverse reductive dehalogenase-homologous genes in deep subseafloor sedimentary metagenomes.</title>
        <authorList>
            <person name="Kawai M."/>
            <person name="Futagami T."/>
            <person name="Toyoda A."/>
            <person name="Takaki Y."/>
            <person name="Nishi S."/>
            <person name="Hori S."/>
            <person name="Arai W."/>
            <person name="Tsubouchi T."/>
            <person name="Morono Y."/>
            <person name="Uchiyama I."/>
            <person name="Ito T."/>
            <person name="Fujiyama A."/>
            <person name="Inagaki F."/>
            <person name="Takami H."/>
        </authorList>
    </citation>
    <scope>NUCLEOTIDE SEQUENCE</scope>
    <source>
        <strain evidence="1">Expedition CK06-06</strain>
    </source>
</reference>
<dbReference type="AlphaFoldDB" id="X1R9C1"/>
<gene>
    <name evidence="1" type="ORF">S12H4_05373</name>
</gene>
<dbReference type="EMBL" id="BARW01001767">
    <property type="protein sequence ID" value="GAI63611.1"/>
    <property type="molecule type" value="Genomic_DNA"/>
</dbReference>
<name>X1R9C1_9ZZZZ</name>
<evidence type="ECO:0000313" key="1">
    <source>
        <dbReference type="EMBL" id="GAI63611.1"/>
    </source>
</evidence>
<protein>
    <submittedName>
        <fullName evidence="1">Uncharacterized protein</fullName>
    </submittedName>
</protein>
<organism evidence="1">
    <name type="scientific">marine sediment metagenome</name>
    <dbReference type="NCBI Taxonomy" id="412755"/>
    <lineage>
        <taxon>unclassified sequences</taxon>
        <taxon>metagenomes</taxon>
        <taxon>ecological metagenomes</taxon>
    </lineage>
</organism>
<sequence>MEKNIPKSYLAIVVMLGAVWGFSEAALGMGLRSCASLFSGSIMTGVA</sequence>